<dbReference type="InterPro" id="IPR021851">
    <property type="entry name" value="DUF3455"/>
</dbReference>
<evidence type="ECO:0000313" key="3">
    <source>
        <dbReference type="EMBL" id="BCE41051.1"/>
    </source>
</evidence>
<feature type="chain" id="PRO_5036220518" description="DUF3455 domain-containing protein" evidence="1">
    <location>
        <begin position="23"/>
        <end position="181"/>
    </location>
</feature>
<organism evidence="3">
    <name type="scientific">Bradyrhizobium diazoefficiens</name>
    <dbReference type="NCBI Taxonomy" id="1355477"/>
    <lineage>
        <taxon>Bacteria</taxon>
        <taxon>Pseudomonadati</taxon>
        <taxon>Pseudomonadota</taxon>
        <taxon>Alphaproteobacteria</taxon>
        <taxon>Hyphomicrobiales</taxon>
        <taxon>Nitrobacteraceae</taxon>
        <taxon>Bradyrhizobium</taxon>
    </lineage>
</organism>
<dbReference type="EMBL" id="AP023092">
    <property type="protein sequence ID" value="BCE32268.1"/>
    <property type="molecule type" value="Genomic_DNA"/>
</dbReference>
<evidence type="ECO:0000313" key="4">
    <source>
        <dbReference type="EMBL" id="BCE83089.1"/>
    </source>
</evidence>
<feature type="signal peptide" evidence="1">
    <location>
        <begin position="1"/>
        <end position="22"/>
    </location>
</feature>
<dbReference type="Pfam" id="PF11937">
    <property type="entry name" value="DUF3455"/>
    <property type="match status" value="1"/>
</dbReference>
<reference evidence="3" key="2">
    <citation type="submission" date="2020-05" db="EMBL/GenBank/DDBJ databases">
        <title>Complete genome sequence of Bradyrhizobium diazoefficiens XF3 isolated from soybean nodule.</title>
        <authorList>
            <person name="Noda R."/>
            <person name="Kakizaki K."/>
            <person name="Minamisawa K."/>
        </authorList>
    </citation>
    <scope>NUCLEOTIDE SEQUENCE</scope>
    <source>
        <strain evidence="3">XF3</strain>
    </source>
</reference>
<reference evidence="2" key="1">
    <citation type="submission" date="2020-05" db="EMBL/GenBank/DDBJ databases">
        <title>Complete genome sequence of Bradyrhizobium diazoefficiens XF2 isolated from soybean nodule.</title>
        <authorList>
            <person name="Noda R."/>
            <person name="Kakizaki K."/>
            <person name="Minamisawa K."/>
        </authorList>
    </citation>
    <scope>NUCLEOTIDE SEQUENCE</scope>
    <source>
        <strain evidence="2">XF2</strain>
    </source>
</reference>
<proteinExistence type="predicted"/>
<sequence length="181" mass="18713">MSIKLAVPCLLLLAAMATPAAAAEPEPAEAPRGQLKLYTLPAAILALGETVVLSVHAEGAQVYECKAAADGKLAWSFREPVATLLSEGKTVGRHYAGPSWELADSSAVVGKAIGNAPGATGADIPWLKLEVASRRGSGVLTPVTTVQRINTHGGKLEGSCEKAGEFKSAPYSADYVFLKKG</sequence>
<dbReference type="AlphaFoldDB" id="A0A809YU84"/>
<evidence type="ECO:0000313" key="2">
    <source>
        <dbReference type="EMBL" id="BCE32268.1"/>
    </source>
</evidence>
<evidence type="ECO:0008006" key="5">
    <source>
        <dbReference type="Google" id="ProtNLM"/>
    </source>
</evidence>
<reference evidence="4" key="3">
    <citation type="submission" date="2020-05" db="EMBL/GenBank/DDBJ databases">
        <title>Complete genome sequence of Bradyrhizobium diazoefficiens XF9 isolated from soybean nodule.</title>
        <authorList>
            <person name="Noda R."/>
            <person name="Kakizaki K."/>
            <person name="Minamisawa K."/>
        </authorList>
    </citation>
    <scope>NUCLEOTIDE SEQUENCE</scope>
    <source>
        <strain evidence="4">XF9</strain>
    </source>
</reference>
<gene>
    <name evidence="2" type="ORF">XF2B_60370</name>
    <name evidence="3" type="ORF">XF3B_60820</name>
    <name evidence="4" type="ORF">XF9B_45100</name>
</gene>
<dbReference type="EMBL" id="AP023093">
    <property type="protein sequence ID" value="BCE41051.1"/>
    <property type="molecule type" value="Genomic_DNA"/>
</dbReference>
<protein>
    <recommendedName>
        <fullName evidence="5">DUF3455 domain-containing protein</fullName>
    </recommendedName>
</protein>
<dbReference type="PANTHER" id="PTHR35567:SF1">
    <property type="entry name" value="CONSERVED FUNGAL PROTEIN (AFU_ORTHOLOGUE AFUA_1G14230)"/>
    <property type="match status" value="1"/>
</dbReference>
<dbReference type="EMBL" id="AP023098">
    <property type="protein sequence ID" value="BCE83089.1"/>
    <property type="molecule type" value="Genomic_DNA"/>
</dbReference>
<dbReference type="PANTHER" id="PTHR35567">
    <property type="entry name" value="MALATE DEHYDROGENASE (AFU_ORTHOLOGUE AFUA_2G13800)"/>
    <property type="match status" value="1"/>
</dbReference>
<accession>A0A809YU84</accession>
<evidence type="ECO:0000256" key="1">
    <source>
        <dbReference type="SAM" id="SignalP"/>
    </source>
</evidence>
<keyword evidence="1" id="KW-0732">Signal</keyword>
<dbReference type="RefSeq" id="WP_182872077.1">
    <property type="nucleotide sequence ID" value="NZ_AP022639.1"/>
</dbReference>
<name>A0A809YU84_9BRAD</name>